<proteinExistence type="predicted"/>
<organism evidence="1 2">
    <name type="scientific">Parafannyhessea umbonata</name>
    <dbReference type="NCBI Taxonomy" id="604330"/>
    <lineage>
        <taxon>Bacteria</taxon>
        <taxon>Bacillati</taxon>
        <taxon>Actinomycetota</taxon>
        <taxon>Coriobacteriia</taxon>
        <taxon>Coriobacteriales</taxon>
        <taxon>Atopobiaceae</taxon>
        <taxon>Parafannyhessea</taxon>
    </lineage>
</organism>
<evidence type="ECO:0000313" key="2">
    <source>
        <dbReference type="Proteomes" id="UP000199128"/>
    </source>
</evidence>
<accession>A0A1H9N185</accession>
<gene>
    <name evidence="1" type="ORF">SAMN05216446_0097</name>
</gene>
<reference evidence="2" key="1">
    <citation type="submission" date="2016-10" db="EMBL/GenBank/DDBJ databases">
        <authorList>
            <person name="Varghese N."/>
            <person name="Submissions S."/>
        </authorList>
    </citation>
    <scope>NUCLEOTIDE SEQUENCE [LARGE SCALE GENOMIC DNA]</scope>
    <source>
        <strain evidence="2">KHGC19</strain>
    </source>
</reference>
<dbReference type="AlphaFoldDB" id="A0A1H9N185"/>
<name>A0A1H9N185_9ACTN</name>
<dbReference type="Proteomes" id="UP000199128">
    <property type="component" value="Unassembled WGS sequence"/>
</dbReference>
<evidence type="ECO:0000313" key="1">
    <source>
        <dbReference type="EMBL" id="SER29591.1"/>
    </source>
</evidence>
<protein>
    <submittedName>
        <fullName evidence="1">Uncharacterized protein</fullName>
    </submittedName>
</protein>
<dbReference type="EMBL" id="FOGP01000001">
    <property type="protein sequence ID" value="SER29591.1"/>
    <property type="molecule type" value="Genomic_DNA"/>
</dbReference>
<sequence length="32" mass="3457">TPGIIPACAGSTLIQQQMIYEIPISNSVFKVH</sequence>
<feature type="non-terminal residue" evidence="1">
    <location>
        <position position="1"/>
    </location>
</feature>